<evidence type="ECO:0008006" key="3">
    <source>
        <dbReference type="Google" id="ProtNLM"/>
    </source>
</evidence>
<dbReference type="EMBL" id="BAAAFI010000033">
    <property type="protein sequence ID" value="GAA0879786.1"/>
    <property type="molecule type" value="Genomic_DNA"/>
</dbReference>
<name>A0ABN1N1Q9_9BACT</name>
<reference evidence="1 2" key="1">
    <citation type="journal article" date="2019" name="Int. J. Syst. Evol. Microbiol.">
        <title>The Global Catalogue of Microorganisms (GCM) 10K type strain sequencing project: providing services to taxonomists for standard genome sequencing and annotation.</title>
        <authorList>
            <consortium name="The Broad Institute Genomics Platform"/>
            <consortium name="The Broad Institute Genome Sequencing Center for Infectious Disease"/>
            <person name="Wu L."/>
            <person name="Ma J."/>
        </authorList>
    </citation>
    <scope>NUCLEOTIDE SEQUENCE [LARGE SCALE GENOMIC DNA]</scope>
    <source>
        <strain evidence="1 2">JCM 16112</strain>
    </source>
</reference>
<keyword evidence="2" id="KW-1185">Reference proteome</keyword>
<dbReference type="Gene3D" id="3.20.20.140">
    <property type="entry name" value="Metal-dependent hydrolases"/>
    <property type="match status" value="1"/>
</dbReference>
<dbReference type="RefSeq" id="WP_343852555.1">
    <property type="nucleotide sequence ID" value="NZ_BAAAFI010000033.1"/>
</dbReference>
<organism evidence="1 2">
    <name type="scientific">Algoriphagus jejuensis</name>
    <dbReference type="NCBI Taxonomy" id="419934"/>
    <lineage>
        <taxon>Bacteria</taxon>
        <taxon>Pseudomonadati</taxon>
        <taxon>Bacteroidota</taxon>
        <taxon>Cytophagia</taxon>
        <taxon>Cytophagales</taxon>
        <taxon>Cyclobacteriaceae</taxon>
        <taxon>Algoriphagus</taxon>
    </lineage>
</organism>
<evidence type="ECO:0000313" key="1">
    <source>
        <dbReference type="EMBL" id="GAA0879786.1"/>
    </source>
</evidence>
<proteinExistence type="predicted"/>
<protein>
    <recommendedName>
        <fullName evidence="3">Membrane dipeptidase (Peptidase family M19)</fullName>
    </recommendedName>
</protein>
<dbReference type="Proteomes" id="UP001500469">
    <property type="component" value="Unassembled WGS sequence"/>
</dbReference>
<dbReference type="SUPFAM" id="SSF51556">
    <property type="entry name" value="Metallo-dependent hydrolases"/>
    <property type="match status" value="1"/>
</dbReference>
<gene>
    <name evidence="1" type="ORF">GCM10009119_27550</name>
</gene>
<dbReference type="InterPro" id="IPR032466">
    <property type="entry name" value="Metal_Hydrolase"/>
</dbReference>
<dbReference type="InterPro" id="IPR008257">
    <property type="entry name" value="Pept_M19"/>
</dbReference>
<accession>A0ABN1N1Q9</accession>
<comment type="caution">
    <text evidence="1">The sequence shown here is derived from an EMBL/GenBank/DDBJ whole genome shotgun (WGS) entry which is preliminary data.</text>
</comment>
<dbReference type="Pfam" id="PF01244">
    <property type="entry name" value="Peptidase_M19"/>
    <property type="match status" value="1"/>
</dbReference>
<sequence>MDLFFDSHVHLTLKNQFSKNGNSTSCWRAITRDDLKDGLPQLLKIFGLGLLDKTFSSQSSPDQLIPCDYKLVVVPLFAPDVDLVKAISSKKIFIKILKKYRNTNFGKVLNFERYGFLQQEINPFSIVENDFALLTKTDPNNAGRSVVFLKNKADFKPDLPNQLAVVFSVEGVHCLRSDLRQTDEGVIFDDIKTNLESLLARDLAVIMINVTHIDNCNGRFCNQAYAMDGMRVNNFDEKSLRPLGNGMTALGKELVELLESHRIVTDIKHMSLQSRKDLYAFRKEKGITSPLVSSHSGLAGIPFDSPGESFKDYIYDGRKEGDVYRLKVGKVKKYKFSRLFPGVGFNSTSINLFDEDIKEIYESTGLLGISMDERVLGYSKAHKLNPDTYSANVGFIEDFLSNKKRVLLDTDFMSESEYKGLGLHNTTKGTKLNHTADADQLIDLIKGNSSDIPQYQFYHFLNHVLHCVALGNQYDGARGVEKMLTQILCVGSDFDGLIDAMDWCLNCGMTKGIKRKFIEQFPEILAENNLQLPAGLTIQKVADRLFYENGRDFVLSRLS</sequence>
<evidence type="ECO:0000313" key="2">
    <source>
        <dbReference type="Proteomes" id="UP001500469"/>
    </source>
</evidence>